<keyword evidence="1 2" id="KW-0694">RNA-binding</keyword>
<evidence type="ECO:0000259" key="4">
    <source>
        <dbReference type="PROSITE" id="PS50102"/>
    </source>
</evidence>
<sequence length="294" mass="32781">MTTSNNVNGCFGDTKLTKVFVGGLAWDTHKEAMYDHFIKYGDILEAVIISDKLTRRSKGYGFVTFKDAEAATRACEDSTPIINGRRANCNLASLGGRLRKSPTMTSPHQGPKNGNRVTPPHVGNHSQWYYPSGFTNQQHQQQNHQAVPFYGYPSAYVAPNMTFNQKVGYVGGTYMNGYYAQMQPQPQSQPQPQYYHHHMYGGGRVMVGAASPMVPFYTVYPYHQSQAIGFPQPSFSKPLSFSTPPISDKTDETYAHMRTQVGHVIKLMSVMASCAHDVIITWIHPQLARPCFGT</sequence>
<dbReference type="InterPro" id="IPR035979">
    <property type="entry name" value="RBD_domain_sf"/>
</dbReference>
<name>A0A5S9XLK5_ARATH</name>
<dbReference type="InterPro" id="IPR012677">
    <property type="entry name" value="Nucleotide-bd_a/b_plait_sf"/>
</dbReference>
<proteinExistence type="predicted"/>
<evidence type="ECO:0000313" key="5">
    <source>
        <dbReference type="EMBL" id="CAA0386421.1"/>
    </source>
</evidence>
<dbReference type="Pfam" id="PF00076">
    <property type="entry name" value="RRM_1"/>
    <property type="match status" value="1"/>
</dbReference>
<dbReference type="Proteomes" id="UP000434276">
    <property type="component" value="Unassembled WGS sequence"/>
</dbReference>
<dbReference type="PANTHER" id="PTHR11176">
    <property type="entry name" value="BOULE-RELATED"/>
    <property type="match status" value="1"/>
</dbReference>
<protein>
    <recommendedName>
        <fullName evidence="4">RRM domain-containing protein</fullName>
    </recommendedName>
</protein>
<dbReference type="ExpressionAtlas" id="A0A5S9XLK5">
    <property type="expression patterns" value="baseline and differential"/>
</dbReference>
<organism evidence="5 6">
    <name type="scientific">Arabidopsis thaliana</name>
    <name type="common">Mouse-ear cress</name>
    <dbReference type="NCBI Taxonomy" id="3702"/>
    <lineage>
        <taxon>Eukaryota</taxon>
        <taxon>Viridiplantae</taxon>
        <taxon>Streptophyta</taxon>
        <taxon>Embryophyta</taxon>
        <taxon>Tracheophyta</taxon>
        <taxon>Spermatophyta</taxon>
        <taxon>Magnoliopsida</taxon>
        <taxon>eudicotyledons</taxon>
        <taxon>Gunneridae</taxon>
        <taxon>Pentapetalae</taxon>
        <taxon>rosids</taxon>
        <taxon>malvids</taxon>
        <taxon>Brassicales</taxon>
        <taxon>Brassicaceae</taxon>
        <taxon>Camelineae</taxon>
        <taxon>Arabidopsis</taxon>
    </lineage>
</organism>
<dbReference type="PANTHER" id="PTHR11176:SF56">
    <property type="entry name" value="RRM DOMAIN-CONTAINING PROTEIN"/>
    <property type="match status" value="1"/>
</dbReference>
<dbReference type="GO" id="GO:0003723">
    <property type="term" value="F:RNA binding"/>
    <property type="evidence" value="ECO:0007669"/>
    <property type="project" value="UniProtKB-UniRule"/>
</dbReference>
<accession>A0A5S9XLK5</accession>
<dbReference type="EMBL" id="CACSHJ010000089">
    <property type="protein sequence ID" value="CAA0386421.1"/>
    <property type="molecule type" value="Genomic_DNA"/>
</dbReference>
<feature type="region of interest" description="Disordered" evidence="3">
    <location>
        <begin position="96"/>
        <end position="115"/>
    </location>
</feature>
<evidence type="ECO:0000256" key="2">
    <source>
        <dbReference type="PROSITE-ProRule" id="PRU00176"/>
    </source>
</evidence>
<feature type="domain" description="RRM" evidence="4">
    <location>
        <begin position="17"/>
        <end position="94"/>
    </location>
</feature>
<dbReference type="SUPFAM" id="SSF54928">
    <property type="entry name" value="RNA-binding domain, RBD"/>
    <property type="match status" value="1"/>
</dbReference>
<dbReference type="OrthoDB" id="439808at2759"/>
<dbReference type="Gene3D" id="3.30.70.330">
    <property type="match status" value="1"/>
</dbReference>
<evidence type="ECO:0000313" key="6">
    <source>
        <dbReference type="Proteomes" id="UP000434276"/>
    </source>
</evidence>
<dbReference type="AlphaFoldDB" id="A0A5S9XLK5"/>
<reference evidence="5 6" key="1">
    <citation type="submission" date="2019-12" db="EMBL/GenBank/DDBJ databases">
        <authorList>
            <person name="Jiao W.-B."/>
            <person name="Schneeberger K."/>
        </authorList>
    </citation>
    <scope>NUCLEOTIDE SEQUENCE [LARGE SCALE GENOMIC DNA]</scope>
    <source>
        <strain evidence="6">cv. C24</strain>
    </source>
</reference>
<evidence type="ECO:0000256" key="1">
    <source>
        <dbReference type="ARBA" id="ARBA00022884"/>
    </source>
</evidence>
<dbReference type="InterPro" id="IPR000504">
    <property type="entry name" value="RRM_dom"/>
</dbReference>
<dbReference type="SMART" id="SM00360">
    <property type="entry name" value="RRM"/>
    <property type="match status" value="1"/>
</dbReference>
<evidence type="ECO:0000256" key="3">
    <source>
        <dbReference type="SAM" id="MobiDB-lite"/>
    </source>
</evidence>
<dbReference type="PROSITE" id="PS50102">
    <property type="entry name" value="RRM"/>
    <property type="match status" value="1"/>
</dbReference>
<gene>
    <name evidence="5" type="ORF">C24_LOCUS15731</name>
</gene>